<evidence type="ECO:0000313" key="1">
    <source>
        <dbReference type="EMBL" id="RHW41532.1"/>
    </source>
</evidence>
<dbReference type="AlphaFoldDB" id="A0A417YVX0"/>
<dbReference type="EMBL" id="QWEG01000004">
    <property type="protein sequence ID" value="RHW41532.1"/>
    <property type="molecule type" value="Genomic_DNA"/>
</dbReference>
<protein>
    <submittedName>
        <fullName evidence="1">Uncharacterized protein</fullName>
    </submittedName>
</protein>
<accession>A0A417YVX0</accession>
<organism evidence="1 2">
    <name type="scientific">Neobacillus notoginsengisoli</name>
    <dbReference type="NCBI Taxonomy" id="1578198"/>
    <lineage>
        <taxon>Bacteria</taxon>
        <taxon>Bacillati</taxon>
        <taxon>Bacillota</taxon>
        <taxon>Bacilli</taxon>
        <taxon>Bacillales</taxon>
        <taxon>Bacillaceae</taxon>
        <taxon>Neobacillus</taxon>
    </lineage>
</organism>
<name>A0A417YVX0_9BACI</name>
<dbReference type="OrthoDB" id="2939251at2"/>
<comment type="caution">
    <text evidence="1">The sequence shown here is derived from an EMBL/GenBank/DDBJ whole genome shotgun (WGS) entry which is preliminary data.</text>
</comment>
<evidence type="ECO:0000313" key="2">
    <source>
        <dbReference type="Proteomes" id="UP000284416"/>
    </source>
</evidence>
<reference evidence="1 2" key="1">
    <citation type="journal article" date="2017" name="Int. J. Syst. Evol. Microbiol.">
        <title>Bacillus notoginsengisoli sp. nov., a novel bacterium isolated from the rhizosphere of Panax notoginseng.</title>
        <authorList>
            <person name="Zhang M.Y."/>
            <person name="Cheng J."/>
            <person name="Cai Y."/>
            <person name="Zhang T.Y."/>
            <person name="Wu Y.Y."/>
            <person name="Manikprabhu D."/>
            <person name="Li W.J."/>
            <person name="Zhang Y.X."/>
        </authorList>
    </citation>
    <scope>NUCLEOTIDE SEQUENCE [LARGE SCALE GENOMIC DNA]</scope>
    <source>
        <strain evidence="1 2">JCM 30743</strain>
    </source>
</reference>
<sequence length="62" mass="6803">MKKKTIGLIAVAAFVIVFLTGSQSYFNYKEINFATDKCLEIGGSPVVQSSFLALNFSFSCEK</sequence>
<gene>
    <name evidence="1" type="ORF">D1B31_07360</name>
</gene>
<keyword evidence="2" id="KW-1185">Reference proteome</keyword>
<proteinExistence type="predicted"/>
<dbReference type="Proteomes" id="UP000284416">
    <property type="component" value="Unassembled WGS sequence"/>
</dbReference>
<dbReference type="RefSeq" id="WP_118920116.1">
    <property type="nucleotide sequence ID" value="NZ_QWEG01000004.1"/>
</dbReference>